<dbReference type="RefSeq" id="WP_341696429.1">
    <property type="nucleotide sequence ID" value="NZ_JBBYHR010000003.1"/>
</dbReference>
<sequence length="307" mass="35212">MKITVILIALLFASCAQRVAISGTAVAEYSNVVVSVNDTLRKLAYDEYNDNRKQIDAVLKNKRYTVKTDPQHQFNIRAKETDSIYFIAPGYVTQAFLMAELVKRKSVNITLGELPCDTVKCREEHHRLYAVVASKIKLKRVRRENCPYVITLDAQPEYDAVYNVLKNVYGDYANDTINFTFYENYGHHDLEKYNTVLLYLADNCGELVSVQGEFSDVYQTTDGRWAAPYRLSDKLAVGSATVKPEKIDFAKPLEYDIKNTSREWIEQMYPAPYYEVRGDKAIAIYGNYAEDLVELRKQTLLKNSNLK</sequence>
<feature type="signal peptide" evidence="1">
    <location>
        <begin position="1"/>
        <end position="20"/>
    </location>
</feature>
<evidence type="ECO:0000256" key="1">
    <source>
        <dbReference type="SAM" id="SignalP"/>
    </source>
</evidence>
<gene>
    <name evidence="2" type="ORF">AAEO56_07600</name>
</gene>
<dbReference type="Proteomes" id="UP001464555">
    <property type="component" value="Unassembled WGS sequence"/>
</dbReference>
<keyword evidence="3" id="KW-1185">Reference proteome</keyword>
<organism evidence="2 3">
    <name type="scientific">Flavobacterium arundinis</name>
    <dbReference type="NCBI Taxonomy" id="3139143"/>
    <lineage>
        <taxon>Bacteria</taxon>
        <taxon>Pseudomonadati</taxon>
        <taxon>Bacteroidota</taxon>
        <taxon>Flavobacteriia</taxon>
        <taxon>Flavobacteriales</taxon>
        <taxon>Flavobacteriaceae</taxon>
        <taxon>Flavobacterium</taxon>
    </lineage>
</organism>
<dbReference type="EMBL" id="JBBYHR010000003">
    <property type="protein sequence ID" value="MEL1244118.1"/>
    <property type="molecule type" value="Genomic_DNA"/>
</dbReference>
<dbReference type="PROSITE" id="PS51257">
    <property type="entry name" value="PROKAR_LIPOPROTEIN"/>
    <property type="match status" value="1"/>
</dbReference>
<comment type="caution">
    <text evidence="2">The sequence shown here is derived from an EMBL/GenBank/DDBJ whole genome shotgun (WGS) entry which is preliminary data.</text>
</comment>
<protein>
    <submittedName>
        <fullName evidence="2">Uncharacterized protein</fullName>
    </submittedName>
</protein>
<evidence type="ECO:0000313" key="2">
    <source>
        <dbReference type="EMBL" id="MEL1244118.1"/>
    </source>
</evidence>
<feature type="chain" id="PRO_5046867535" evidence="1">
    <location>
        <begin position="21"/>
        <end position="307"/>
    </location>
</feature>
<proteinExistence type="predicted"/>
<reference evidence="2 3" key="1">
    <citation type="submission" date="2024-04" db="EMBL/GenBank/DDBJ databases">
        <title>Flavobacterium sp. DGU11 16S ribosomal RNA gene Genome sequencing and assembly.</title>
        <authorList>
            <person name="Park S."/>
        </authorList>
    </citation>
    <scope>NUCLEOTIDE SEQUENCE [LARGE SCALE GENOMIC DNA]</scope>
    <source>
        <strain evidence="2 3">DGU11</strain>
    </source>
</reference>
<name>A0ABU9HWM3_9FLAO</name>
<accession>A0ABU9HWM3</accession>
<keyword evidence="1" id="KW-0732">Signal</keyword>
<evidence type="ECO:0000313" key="3">
    <source>
        <dbReference type="Proteomes" id="UP001464555"/>
    </source>
</evidence>